<dbReference type="PANTHER" id="PTHR12697:SF5">
    <property type="entry name" value="DEOXYHYPUSINE HYDROXYLASE"/>
    <property type="match status" value="1"/>
</dbReference>
<dbReference type="PANTHER" id="PTHR12697">
    <property type="entry name" value="PBS LYASE HEAT-LIKE PROTEIN"/>
    <property type="match status" value="1"/>
</dbReference>
<reference evidence="1 2" key="1">
    <citation type="submission" date="2021-01" db="EMBL/GenBank/DDBJ databases">
        <title>Whole genome shotgun sequence of Asanoa iriomotensis NBRC 100142.</title>
        <authorList>
            <person name="Komaki H."/>
            <person name="Tamura T."/>
        </authorList>
    </citation>
    <scope>NUCLEOTIDE SEQUENCE [LARGE SCALE GENOMIC DNA]</scope>
    <source>
        <strain evidence="1 2">NBRC 100142</strain>
    </source>
</reference>
<dbReference type="InterPro" id="IPR004155">
    <property type="entry name" value="PBS_lyase_HEAT"/>
</dbReference>
<comment type="caution">
    <text evidence="1">The sequence shown here is derived from an EMBL/GenBank/DDBJ whole genome shotgun (WGS) entry which is preliminary data.</text>
</comment>
<evidence type="ECO:0000313" key="2">
    <source>
        <dbReference type="Proteomes" id="UP000624325"/>
    </source>
</evidence>
<proteinExistence type="predicted"/>
<dbReference type="Proteomes" id="UP000624325">
    <property type="component" value="Unassembled WGS sequence"/>
</dbReference>
<keyword evidence="2" id="KW-1185">Reference proteome</keyword>
<gene>
    <name evidence="1" type="ORF">Air01nite_21530</name>
</gene>
<dbReference type="InterPro" id="IPR011989">
    <property type="entry name" value="ARM-like"/>
</dbReference>
<dbReference type="EMBL" id="BONC01000011">
    <property type="protein sequence ID" value="GIF56058.1"/>
    <property type="molecule type" value="Genomic_DNA"/>
</dbReference>
<dbReference type="RefSeq" id="WP_203701849.1">
    <property type="nucleotide sequence ID" value="NZ_BAAALU010000008.1"/>
</dbReference>
<sequence>MIGNHVVRLIAELGPAGDPGLVLCLTHPNRHVREQGAWTLVGILQHRRLEADDVLPIALRMLRTETGNARRQAIRLVGELADPGVFPQLDELGANTDDGLADVIEAARRRISARAGELPSAPAEQIRHGAADVGDGPQTTPADAADYAWWSTEAQQAHDRAGAVAKAQDLPELLSALRSGDAYARSASARALAGWPTTDVVDALIAVVDDDAEARWSAAATLVGIGTQHVVRRLAARLRSLDPAVLAVSAYSLGEIGGQAAQDALLERFPDAEQAIRPGRWGVAGEAAVIALAPLCASDDDRTRYNVAFALGDVRSVSGLGLLVTLTEDADIAVAWRADDSIGEIMTGYQGSPDVADAVDIAGLLQRRANLLETSIGFSFHESSGVRSLIAAAAAVDAKIVDELLGYLSSSKGSVAEFAADTLRLVAGPQLLPRLVPLLRRHPGNVEPAAKVIAAIGGEPATAALIAALDETTKRGEANVLLKALAEVSTPDALRVLRSRLRVDLLPAVQARLKVYNPDLLVERTPGGPEA</sequence>
<dbReference type="SUPFAM" id="SSF48371">
    <property type="entry name" value="ARM repeat"/>
    <property type="match status" value="1"/>
</dbReference>
<evidence type="ECO:0000313" key="1">
    <source>
        <dbReference type="EMBL" id="GIF56058.1"/>
    </source>
</evidence>
<protein>
    <recommendedName>
        <fullName evidence="3">HEAT repeat protein</fullName>
    </recommendedName>
</protein>
<organism evidence="1 2">
    <name type="scientific">Asanoa iriomotensis</name>
    <dbReference type="NCBI Taxonomy" id="234613"/>
    <lineage>
        <taxon>Bacteria</taxon>
        <taxon>Bacillati</taxon>
        <taxon>Actinomycetota</taxon>
        <taxon>Actinomycetes</taxon>
        <taxon>Micromonosporales</taxon>
        <taxon>Micromonosporaceae</taxon>
        <taxon>Asanoa</taxon>
    </lineage>
</organism>
<dbReference type="InterPro" id="IPR016024">
    <property type="entry name" value="ARM-type_fold"/>
</dbReference>
<evidence type="ECO:0008006" key="3">
    <source>
        <dbReference type="Google" id="ProtNLM"/>
    </source>
</evidence>
<dbReference type="SMART" id="SM00567">
    <property type="entry name" value="EZ_HEAT"/>
    <property type="match status" value="6"/>
</dbReference>
<dbReference type="Gene3D" id="1.25.10.10">
    <property type="entry name" value="Leucine-rich Repeat Variant"/>
    <property type="match status" value="3"/>
</dbReference>
<name>A0ABQ4BZU9_9ACTN</name>
<accession>A0ABQ4BZU9</accession>
<dbReference type="Pfam" id="PF13646">
    <property type="entry name" value="HEAT_2"/>
    <property type="match status" value="1"/>
</dbReference>